<sequence length="508" mass="54151">MNNSTLVGLETVVDVLLRAQVANVKSFKTLALQCLKQGLVILTVLLYFAGSAHGQANRAVSEIITDFGGYWRSGVGAINTVKPNNSHNLLAFKYNNVTYSTGVNDKTLSLRGISHSPMAFVALPVTSVPGTVTSNTKIGLGSMYDGVAVGPSNPPPANNIPLYLSDGVNGLDLGTCVANLPAGTMSFAITSVSAAAIGDGIPDVLVTQVADPSGTSFDRYSFTDVNGTQIGTPLDIIFSNISPVGQWLGDFYEASVTPMTLSNATGSTFTNGSRDIRLWAADFSDFGITSANISNIRNFQIKLSGVSDVAFVAHNNSSFKSTNPIGNILPVNLTYFTGKSQSGQTMLSWQTATEKNNQYFAVETSTDGKGFETLTTLAGAGNSTAKINYNYTHTKPAIGGNYYRLKQVDTNGDFEYSKIIFVKNQVAERALTLYPNPAHGVVNVAHDLATGKEQIQVLNIMGKVLLRKQPEVAARQTKLVVTSLSKGYYQVVYISATGTKSVKKLVIE</sequence>
<dbReference type="RefSeq" id="WP_150088707.1">
    <property type="nucleotide sequence ID" value="NZ_VWSF01000008.1"/>
</dbReference>
<accession>A0A5M6DDW0</accession>
<keyword evidence="3" id="KW-1185">Reference proteome</keyword>
<reference evidence="2 3" key="1">
    <citation type="submission" date="2019-09" db="EMBL/GenBank/DDBJ databases">
        <title>Genome sequence and assembly of Adhaeribacter sp.</title>
        <authorList>
            <person name="Chhetri G."/>
        </authorList>
    </citation>
    <scope>NUCLEOTIDE SEQUENCE [LARGE SCALE GENOMIC DNA]</scope>
    <source>
        <strain evidence="2 3">DK36</strain>
    </source>
</reference>
<dbReference type="EMBL" id="VWSF01000008">
    <property type="protein sequence ID" value="KAA5545704.1"/>
    <property type="molecule type" value="Genomic_DNA"/>
</dbReference>
<gene>
    <name evidence="2" type="ORF">F0145_12270</name>
</gene>
<dbReference type="Proteomes" id="UP000323426">
    <property type="component" value="Unassembled WGS sequence"/>
</dbReference>
<feature type="domain" description="Secretion system C-terminal sorting" evidence="1">
    <location>
        <begin position="433"/>
        <end position="507"/>
    </location>
</feature>
<name>A0A5M6DDW0_9BACT</name>
<comment type="caution">
    <text evidence="2">The sequence shown here is derived from an EMBL/GenBank/DDBJ whole genome shotgun (WGS) entry which is preliminary data.</text>
</comment>
<proteinExistence type="predicted"/>
<dbReference type="AlphaFoldDB" id="A0A5M6DDW0"/>
<protein>
    <submittedName>
        <fullName evidence="2">T9SS type A sorting domain-containing protein</fullName>
    </submittedName>
</protein>
<evidence type="ECO:0000313" key="3">
    <source>
        <dbReference type="Proteomes" id="UP000323426"/>
    </source>
</evidence>
<evidence type="ECO:0000313" key="2">
    <source>
        <dbReference type="EMBL" id="KAA5545704.1"/>
    </source>
</evidence>
<evidence type="ECO:0000259" key="1">
    <source>
        <dbReference type="Pfam" id="PF18962"/>
    </source>
</evidence>
<dbReference type="Pfam" id="PF18962">
    <property type="entry name" value="Por_Secre_tail"/>
    <property type="match status" value="1"/>
</dbReference>
<dbReference type="NCBIfam" id="TIGR04183">
    <property type="entry name" value="Por_Secre_tail"/>
    <property type="match status" value="1"/>
</dbReference>
<dbReference type="InterPro" id="IPR026444">
    <property type="entry name" value="Secre_tail"/>
</dbReference>
<organism evidence="2 3">
    <name type="scientific">Adhaeribacter rhizoryzae</name>
    <dbReference type="NCBI Taxonomy" id="2607907"/>
    <lineage>
        <taxon>Bacteria</taxon>
        <taxon>Pseudomonadati</taxon>
        <taxon>Bacteroidota</taxon>
        <taxon>Cytophagia</taxon>
        <taxon>Cytophagales</taxon>
        <taxon>Hymenobacteraceae</taxon>
        <taxon>Adhaeribacter</taxon>
    </lineage>
</organism>